<comment type="catalytic activity">
    <reaction evidence="5">
        <text>ATP + H2O = ADP + phosphate + H(+)</text>
        <dbReference type="Rhea" id="RHEA:13065"/>
        <dbReference type="ChEBI" id="CHEBI:15377"/>
        <dbReference type="ChEBI" id="CHEBI:15378"/>
        <dbReference type="ChEBI" id="CHEBI:30616"/>
        <dbReference type="ChEBI" id="CHEBI:43474"/>
        <dbReference type="ChEBI" id="CHEBI:456216"/>
    </reaction>
</comment>
<keyword evidence="4" id="KW-0067">ATP-binding</keyword>
<evidence type="ECO:0008006" key="9">
    <source>
        <dbReference type="Google" id="ProtNLM"/>
    </source>
</evidence>
<dbReference type="AlphaFoldDB" id="A0AAD7XLS3"/>
<evidence type="ECO:0000256" key="6">
    <source>
        <dbReference type="RuleBase" id="RU000487"/>
    </source>
</evidence>
<keyword evidence="8" id="KW-1185">Reference proteome</keyword>
<gene>
    <name evidence="7" type="ORF">CTAYLR_003822</name>
</gene>
<accession>A0AAD7XLS3</accession>
<name>A0AAD7XLS3_9STRA</name>
<evidence type="ECO:0000256" key="1">
    <source>
        <dbReference type="ARBA" id="ARBA00006752"/>
    </source>
</evidence>
<protein>
    <recommendedName>
        <fullName evidence="9">Actin</fullName>
    </recommendedName>
</protein>
<dbReference type="FunFam" id="3.30.420.40:FF:000058">
    <property type="entry name" value="Putative actin-related protein 5"/>
    <property type="match status" value="1"/>
</dbReference>
<evidence type="ECO:0000256" key="4">
    <source>
        <dbReference type="ARBA" id="ARBA00022840"/>
    </source>
</evidence>
<dbReference type="GO" id="GO:0005524">
    <property type="term" value="F:ATP binding"/>
    <property type="evidence" value="ECO:0007669"/>
    <property type="project" value="UniProtKB-KW"/>
</dbReference>
<dbReference type="Gene3D" id="3.90.640.10">
    <property type="entry name" value="Actin, Chain A, domain 4"/>
    <property type="match status" value="1"/>
</dbReference>
<proteinExistence type="inferred from homology"/>
<dbReference type="SUPFAM" id="SSF53067">
    <property type="entry name" value="Actin-like ATPase domain"/>
    <property type="match status" value="2"/>
</dbReference>
<dbReference type="SMART" id="SM00268">
    <property type="entry name" value="ACTIN"/>
    <property type="match status" value="1"/>
</dbReference>
<evidence type="ECO:0000313" key="8">
    <source>
        <dbReference type="Proteomes" id="UP001230188"/>
    </source>
</evidence>
<dbReference type="Gene3D" id="3.30.420.40">
    <property type="match status" value="2"/>
</dbReference>
<keyword evidence="2" id="KW-0547">Nucleotide-binding</keyword>
<dbReference type="InterPro" id="IPR043129">
    <property type="entry name" value="ATPase_NBD"/>
</dbReference>
<dbReference type="GO" id="GO:0016787">
    <property type="term" value="F:hydrolase activity"/>
    <property type="evidence" value="ECO:0007669"/>
    <property type="project" value="UniProtKB-KW"/>
</dbReference>
<dbReference type="EMBL" id="JAQMWT010000359">
    <property type="protein sequence ID" value="KAJ8603205.1"/>
    <property type="molecule type" value="Genomic_DNA"/>
</dbReference>
<organism evidence="7 8">
    <name type="scientific">Chrysophaeum taylorii</name>
    <dbReference type="NCBI Taxonomy" id="2483200"/>
    <lineage>
        <taxon>Eukaryota</taxon>
        <taxon>Sar</taxon>
        <taxon>Stramenopiles</taxon>
        <taxon>Ochrophyta</taxon>
        <taxon>Pelagophyceae</taxon>
        <taxon>Pelagomonadales</taxon>
        <taxon>Pelagomonadaceae</taxon>
        <taxon>Chrysophaeum</taxon>
    </lineage>
</organism>
<comment type="similarity">
    <text evidence="1 6">Belongs to the actin family.</text>
</comment>
<dbReference type="PRINTS" id="PR00190">
    <property type="entry name" value="ACTIN"/>
</dbReference>
<sequence>MAVAIGGDETGAIVGDVGHLVSKFGFAGEDAPKCVVASTLGRNGPLPEFRPIDISDPKSYESEYTPSDIARPTYSEIVLPTNTEPATPLRDGDFDDWCVVEELWARAVARMKVDARNHPVLAAIPSWTTSQSQEKYLEMIFETFDTPAAYLSRSAALAAFSIGRSSALVVDCGAGTTSAAPVVDGYVLLKATRRSSFGGNFLDAKVLEKLEEVVPRCVVRERCRGRDVDLGPLRRYAELEVAREVKESLSSGPIELPDGTTIDPTEFQEVPDHLFTVDDGLPSLLRAALERSDVDVRKDLLQSVVLTGGGSLFPGLADRLQHELSSRLASSFKTKILSASSIERRFSVWIGGSILASLGSFQQMWLSRAEYMEDGPLAAQERWN</sequence>
<keyword evidence="3" id="KW-0378">Hydrolase</keyword>
<evidence type="ECO:0000313" key="7">
    <source>
        <dbReference type="EMBL" id="KAJ8603205.1"/>
    </source>
</evidence>
<dbReference type="InterPro" id="IPR004000">
    <property type="entry name" value="Actin"/>
</dbReference>
<dbReference type="Pfam" id="PF00022">
    <property type="entry name" value="Actin"/>
    <property type="match status" value="2"/>
</dbReference>
<evidence type="ECO:0000256" key="5">
    <source>
        <dbReference type="ARBA" id="ARBA00049360"/>
    </source>
</evidence>
<reference evidence="7" key="1">
    <citation type="submission" date="2023-01" db="EMBL/GenBank/DDBJ databases">
        <title>Metagenome sequencing of chrysophaentin producing Chrysophaeum taylorii.</title>
        <authorList>
            <person name="Davison J."/>
            <person name="Bewley C."/>
        </authorList>
    </citation>
    <scope>NUCLEOTIDE SEQUENCE</scope>
    <source>
        <strain evidence="7">NIES-1699</strain>
    </source>
</reference>
<dbReference type="Proteomes" id="UP001230188">
    <property type="component" value="Unassembled WGS sequence"/>
</dbReference>
<evidence type="ECO:0000256" key="2">
    <source>
        <dbReference type="ARBA" id="ARBA00022741"/>
    </source>
</evidence>
<evidence type="ECO:0000256" key="3">
    <source>
        <dbReference type="ARBA" id="ARBA00022801"/>
    </source>
</evidence>
<dbReference type="PANTHER" id="PTHR11937">
    <property type="entry name" value="ACTIN"/>
    <property type="match status" value="1"/>
</dbReference>
<comment type="caution">
    <text evidence="7">The sequence shown here is derived from an EMBL/GenBank/DDBJ whole genome shotgun (WGS) entry which is preliminary data.</text>
</comment>